<reference evidence="2" key="1">
    <citation type="submission" date="2019-03" db="EMBL/GenBank/DDBJ databases">
        <title>Improved annotation for the trematode Fasciola hepatica.</title>
        <authorList>
            <person name="Choi Y.-J."/>
            <person name="Martin J."/>
            <person name="Mitreva M."/>
        </authorList>
    </citation>
    <scope>NUCLEOTIDE SEQUENCE [LARGE SCALE GENOMIC DNA]</scope>
</reference>
<feature type="signal peptide" evidence="1">
    <location>
        <begin position="1"/>
        <end position="23"/>
    </location>
</feature>
<protein>
    <recommendedName>
        <fullName evidence="4">Apple domain-containing protein</fullName>
    </recommendedName>
</protein>
<keyword evidence="3" id="KW-1185">Reference proteome</keyword>
<gene>
    <name evidence="2" type="ORF">D915_009895</name>
</gene>
<evidence type="ECO:0000256" key="1">
    <source>
        <dbReference type="SAM" id="SignalP"/>
    </source>
</evidence>
<feature type="chain" id="PRO_5020032960" description="Apple domain-containing protein" evidence="1">
    <location>
        <begin position="24"/>
        <end position="255"/>
    </location>
</feature>
<sequence length="255" mass="29913">MQAHFQVIHIIAALLFRLYVTESLTFAPNKEYFTKIAMFCDAHRECFERGQSKKMIGYMIGKEYTELNALQSITSDIWLNYNALLHQKNTDRADRWIFGETLNDSSRNVYRNYIKPKHSEATRNSVYTSASWIEPTNSGDDRKPFACGYHHLQTRNLELSLERFVLDHTRNSHQIHFFEHATEGCFGKACNVSLLECALRCHLHAMCRSFYFNKKSAACRYTLYIDSLMSMSDWAKSPTYWLRFIRPMWNSIPGE</sequence>
<evidence type="ECO:0000313" key="2">
    <source>
        <dbReference type="EMBL" id="THD19416.1"/>
    </source>
</evidence>
<dbReference type="EMBL" id="JXXN02006487">
    <property type="protein sequence ID" value="THD19416.1"/>
    <property type="molecule type" value="Genomic_DNA"/>
</dbReference>
<accession>A0A4E0R0L2</accession>
<comment type="caution">
    <text evidence="2">The sequence shown here is derived from an EMBL/GenBank/DDBJ whole genome shotgun (WGS) entry which is preliminary data.</text>
</comment>
<proteinExistence type="predicted"/>
<keyword evidence="1" id="KW-0732">Signal</keyword>
<evidence type="ECO:0008006" key="4">
    <source>
        <dbReference type="Google" id="ProtNLM"/>
    </source>
</evidence>
<evidence type="ECO:0000313" key="3">
    <source>
        <dbReference type="Proteomes" id="UP000230066"/>
    </source>
</evidence>
<name>A0A4E0R0L2_FASHE</name>
<organism evidence="2 3">
    <name type="scientific">Fasciola hepatica</name>
    <name type="common">Liver fluke</name>
    <dbReference type="NCBI Taxonomy" id="6192"/>
    <lineage>
        <taxon>Eukaryota</taxon>
        <taxon>Metazoa</taxon>
        <taxon>Spiralia</taxon>
        <taxon>Lophotrochozoa</taxon>
        <taxon>Platyhelminthes</taxon>
        <taxon>Trematoda</taxon>
        <taxon>Digenea</taxon>
        <taxon>Plagiorchiida</taxon>
        <taxon>Echinostomata</taxon>
        <taxon>Echinostomatoidea</taxon>
        <taxon>Fasciolidae</taxon>
        <taxon>Fasciola</taxon>
    </lineage>
</organism>
<dbReference type="AlphaFoldDB" id="A0A4E0R0L2"/>
<dbReference type="Proteomes" id="UP000230066">
    <property type="component" value="Unassembled WGS sequence"/>
</dbReference>